<feature type="signal peptide" evidence="1">
    <location>
        <begin position="1"/>
        <end position="16"/>
    </location>
</feature>
<reference evidence="2" key="1">
    <citation type="submission" date="2022-03" db="EMBL/GenBank/DDBJ databases">
        <authorList>
            <person name="Tunstrom K."/>
        </authorList>
    </citation>
    <scope>NUCLEOTIDE SEQUENCE</scope>
</reference>
<accession>A0AAU9TCV8</accession>
<dbReference type="EMBL" id="CAKOGL010000001">
    <property type="protein sequence ID" value="CAH2083249.1"/>
    <property type="molecule type" value="Genomic_DNA"/>
</dbReference>
<protein>
    <submittedName>
        <fullName evidence="2">Uncharacterized protein</fullName>
    </submittedName>
</protein>
<organism evidence="2 3">
    <name type="scientific">Euphydryas editha</name>
    <name type="common">Edith's checkerspot</name>
    <dbReference type="NCBI Taxonomy" id="104508"/>
    <lineage>
        <taxon>Eukaryota</taxon>
        <taxon>Metazoa</taxon>
        <taxon>Ecdysozoa</taxon>
        <taxon>Arthropoda</taxon>
        <taxon>Hexapoda</taxon>
        <taxon>Insecta</taxon>
        <taxon>Pterygota</taxon>
        <taxon>Neoptera</taxon>
        <taxon>Endopterygota</taxon>
        <taxon>Lepidoptera</taxon>
        <taxon>Glossata</taxon>
        <taxon>Ditrysia</taxon>
        <taxon>Papilionoidea</taxon>
        <taxon>Nymphalidae</taxon>
        <taxon>Nymphalinae</taxon>
        <taxon>Euphydryas</taxon>
    </lineage>
</organism>
<gene>
    <name evidence="2" type="ORF">EEDITHA_LOCUS1</name>
</gene>
<feature type="chain" id="PRO_5043672945" evidence="1">
    <location>
        <begin position="17"/>
        <end position="309"/>
    </location>
</feature>
<dbReference type="AlphaFoldDB" id="A0AAU9TCV8"/>
<evidence type="ECO:0000313" key="2">
    <source>
        <dbReference type="EMBL" id="CAH2083249.1"/>
    </source>
</evidence>
<evidence type="ECO:0000313" key="3">
    <source>
        <dbReference type="Proteomes" id="UP001153954"/>
    </source>
</evidence>
<sequence>MALAPLLLLASSSCYSTISRDQELELNHDLIIPNFVDHQLIQESSEINENPIIKLRRLLQKVPFKDNKKWDRDNSIPKQEKKDLPIAVILALNLKENDGYDKNSNLESPRDAENDYILKDNTYISTEVSPIAENKLEDTETVEIKQDPSNDVTTNAEVQQPMTKYEVHLNSFQDDDNEILKSIESSKEIVLENYEKAGTDNANLDSNISHTNVGTNKMGILFKIMTNSNEIQNKESPSGGDVKANDSDMKMYDSVNSNNDLVDKVEVNNECEEYDETSRNRKKYLICKEYILTEDGTNHNYYNLKFVFN</sequence>
<comment type="caution">
    <text evidence="2">The sequence shown here is derived from an EMBL/GenBank/DDBJ whole genome shotgun (WGS) entry which is preliminary data.</text>
</comment>
<proteinExistence type="predicted"/>
<name>A0AAU9TCV8_EUPED</name>
<dbReference type="Proteomes" id="UP001153954">
    <property type="component" value="Unassembled WGS sequence"/>
</dbReference>
<evidence type="ECO:0000256" key="1">
    <source>
        <dbReference type="SAM" id="SignalP"/>
    </source>
</evidence>
<keyword evidence="3" id="KW-1185">Reference proteome</keyword>
<keyword evidence="1" id="KW-0732">Signal</keyword>